<reference evidence="7" key="1">
    <citation type="submission" date="2025-08" db="UniProtKB">
        <authorList>
            <consortium name="RefSeq"/>
        </authorList>
    </citation>
    <scope>IDENTIFICATION</scope>
    <source>
        <tissue evidence="7">Gonads</tissue>
    </source>
</reference>
<feature type="compositionally biased region" description="Basic and acidic residues" evidence="4">
    <location>
        <begin position="41"/>
        <end position="55"/>
    </location>
</feature>
<name>A0A1S3HQ30_LINAN</name>
<dbReference type="Gene3D" id="2.60.40.10">
    <property type="entry name" value="Immunoglobulins"/>
    <property type="match status" value="1"/>
</dbReference>
<dbReference type="GO" id="GO:0005737">
    <property type="term" value="C:cytoplasm"/>
    <property type="evidence" value="ECO:0007669"/>
    <property type="project" value="TreeGrafter"/>
</dbReference>
<dbReference type="InParanoid" id="A0A1S3HQ30"/>
<protein>
    <recommendedName>
        <fullName evidence="3">5'-AMP-activated protein kinase subunit beta-1</fullName>
    </recommendedName>
</protein>
<dbReference type="STRING" id="7574.A0A1S3HQ30"/>
<evidence type="ECO:0000259" key="5">
    <source>
        <dbReference type="Pfam" id="PF16561"/>
    </source>
</evidence>
<accession>A0A1S3HQ30</accession>
<dbReference type="Pfam" id="PF16561">
    <property type="entry name" value="AMPK1_CBM"/>
    <property type="match status" value="1"/>
</dbReference>
<dbReference type="InterPro" id="IPR050827">
    <property type="entry name" value="CRP1_MDG1_kinase"/>
</dbReference>
<evidence type="ECO:0000256" key="1">
    <source>
        <dbReference type="ARBA" id="ARBA00010926"/>
    </source>
</evidence>
<evidence type="ECO:0000256" key="2">
    <source>
        <dbReference type="ARBA" id="ARBA00025180"/>
    </source>
</evidence>
<comment type="similarity">
    <text evidence="1">Belongs to the 5'-AMP-activated protein kinase beta subunit family.</text>
</comment>
<dbReference type="SUPFAM" id="SSF81296">
    <property type="entry name" value="E set domains"/>
    <property type="match status" value="1"/>
</dbReference>
<evidence type="ECO:0000313" key="6">
    <source>
        <dbReference type="Proteomes" id="UP000085678"/>
    </source>
</evidence>
<dbReference type="Proteomes" id="UP000085678">
    <property type="component" value="Unplaced"/>
</dbReference>
<dbReference type="GO" id="GO:0019901">
    <property type="term" value="F:protein kinase binding"/>
    <property type="evidence" value="ECO:0007669"/>
    <property type="project" value="TreeGrafter"/>
</dbReference>
<dbReference type="AlphaFoldDB" id="A0A1S3HQ30"/>
<gene>
    <name evidence="7" type="primary">LOC106156772</name>
</gene>
<sequence>MFSIFQDSVEDGAKEENTQEEPPTEEEVKNSPDEPETQTEQSKEEEHSSKLPVHFKWEHEGTEVYLIGSFSDWKDQVKMEKVDGVFCTTLELAEGEYQYKFVVDGEKKENHSQTTTACEDGHNNLIVVKKEE</sequence>
<dbReference type="PANTHER" id="PTHR10343:SF84">
    <property type="entry name" value="5'-AMP-ACTIVATED PROTEIN KINASE SUBUNIT BETA-1"/>
    <property type="match status" value="1"/>
</dbReference>
<dbReference type="CDD" id="cd02859">
    <property type="entry name" value="E_set_AMPKbeta_like_N"/>
    <property type="match status" value="1"/>
</dbReference>
<dbReference type="KEGG" id="lak:106156772"/>
<dbReference type="GO" id="GO:0005634">
    <property type="term" value="C:nucleus"/>
    <property type="evidence" value="ECO:0007669"/>
    <property type="project" value="TreeGrafter"/>
</dbReference>
<dbReference type="GO" id="GO:0031588">
    <property type="term" value="C:nucleotide-activated protein kinase complex"/>
    <property type="evidence" value="ECO:0007669"/>
    <property type="project" value="TreeGrafter"/>
</dbReference>
<dbReference type="GeneID" id="106156772"/>
<evidence type="ECO:0000256" key="3">
    <source>
        <dbReference type="ARBA" id="ARBA00040010"/>
    </source>
</evidence>
<evidence type="ECO:0000313" key="7">
    <source>
        <dbReference type="RefSeq" id="XP_013387646.1"/>
    </source>
</evidence>
<dbReference type="PANTHER" id="PTHR10343">
    <property type="entry name" value="5'-AMP-ACTIVATED PROTEIN KINASE , BETA SUBUNIT"/>
    <property type="match status" value="1"/>
</dbReference>
<dbReference type="InterPro" id="IPR013783">
    <property type="entry name" value="Ig-like_fold"/>
</dbReference>
<organism evidence="6 7">
    <name type="scientific">Lingula anatina</name>
    <name type="common">Brachiopod</name>
    <name type="synonym">Lingula unguis</name>
    <dbReference type="NCBI Taxonomy" id="7574"/>
    <lineage>
        <taxon>Eukaryota</taxon>
        <taxon>Metazoa</taxon>
        <taxon>Spiralia</taxon>
        <taxon>Lophotrochozoa</taxon>
        <taxon>Brachiopoda</taxon>
        <taxon>Linguliformea</taxon>
        <taxon>Lingulata</taxon>
        <taxon>Lingulida</taxon>
        <taxon>Linguloidea</taxon>
        <taxon>Lingulidae</taxon>
        <taxon>Lingula</taxon>
    </lineage>
</organism>
<dbReference type="InterPro" id="IPR014756">
    <property type="entry name" value="Ig_E-set"/>
</dbReference>
<evidence type="ECO:0000256" key="4">
    <source>
        <dbReference type="SAM" id="MobiDB-lite"/>
    </source>
</evidence>
<feature type="region of interest" description="Disordered" evidence="4">
    <location>
        <begin position="1"/>
        <end position="55"/>
    </location>
</feature>
<dbReference type="OrthoDB" id="531008at2759"/>
<dbReference type="RefSeq" id="XP_013387646.1">
    <property type="nucleotide sequence ID" value="XM_013532192.1"/>
</dbReference>
<keyword evidence="6" id="KW-1185">Reference proteome</keyword>
<comment type="function">
    <text evidence="2">Non-catalytic subunit of AMP-activated protein kinase (AMPK), an energy sensor protein kinase that plays a key role in regulating cellular energy metabolism. In response to reduction of intracellular ATP levels, AMPK activates energy-producing pathways and inhibits energy-consuming processes: inhibits protein, carbohydrate and lipid biosynthesis, as well as cell growth and proliferation. AMPK acts via direct phosphorylation of metabolic enzymes, and by longer-term effects via phosphorylation of transcription regulators. Also acts as a regulator of cellular polarity by remodeling the actin cytoskeleton; probably by indirectly activating myosin. Beta non-catalytic subunit acts as a scaffold on which the AMPK complex assembles, via its C-terminus that bridges alpha (PRKAA1 or PRKAA2) and gamma subunits (PRKAG1, PRKAG2 or PRKAG3).</text>
</comment>
<proteinExistence type="inferred from homology"/>
<feature type="domain" description="AMP-activated protein kinase glycogen-binding" evidence="5">
    <location>
        <begin position="52"/>
        <end position="131"/>
    </location>
</feature>
<dbReference type="InterPro" id="IPR032640">
    <property type="entry name" value="AMPK1_CBM"/>
</dbReference>
<dbReference type="GO" id="GO:0007165">
    <property type="term" value="P:signal transduction"/>
    <property type="evidence" value="ECO:0007669"/>
    <property type="project" value="TreeGrafter"/>
</dbReference>